<dbReference type="Gene3D" id="3.90.550.10">
    <property type="entry name" value="Spore Coat Polysaccharide Biosynthesis Protein SpsA, Chain A"/>
    <property type="match status" value="1"/>
</dbReference>
<dbReference type="GO" id="GO:0046872">
    <property type="term" value="F:metal ion binding"/>
    <property type="evidence" value="ECO:0007669"/>
    <property type="project" value="UniProtKB-KW"/>
</dbReference>
<keyword evidence="3" id="KW-0479">Metal-binding</keyword>
<protein>
    <submittedName>
        <fullName evidence="9">Molybdenum cofactor guanylyltransferase</fullName>
    </submittedName>
</protein>
<reference evidence="9" key="1">
    <citation type="submission" date="2019-04" db="EMBL/GenBank/DDBJ databases">
        <title>Evolution of Biomass-Degrading Anaerobic Consortia Revealed by Metagenomics.</title>
        <authorList>
            <person name="Peng X."/>
        </authorList>
    </citation>
    <scope>NUCLEOTIDE SEQUENCE</scope>
    <source>
        <strain evidence="9">SIG311</strain>
    </source>
</reference>
<keyword evidence="2" id="KW-0808">Transferase</keyword>
<keyword evidence="9" id="KW-0548">Nucleotidyltransferase</keyword>
<evidence type="ECO:0000256" key="6">
    <source>
        <dbReference type="ARBA" id="ARBA00023134"/>
    </source>
</evidence>
<dbReference type="PANTHER" id="PTHR19136">
    <property type="entry name" value="MOLYBDENUM COFACTOR GUANYLYLTRANSFERASE"/>
    <property type="match status" value="1"/>
</dbReference>
<accession>A0A927UBB5</accession>
<dbReference type="Proteomes" id="UP000766246">
    <property type="component" value="Unassembled WGS sequence"/>
</dbReference>
<comment type="caution">
    <text evidence="9">The sequence shown here is derived from an EMBL/GenBank/DDBJ whole genome shotgun (WGS) entry which is preliminary data.</text>
</comment>
<evidence type="ECO:0000256" key="7">
    <source>
        <dbReference type="ARBA" id="ARBA00023150"/>
    </source>
</evidence>
<feature type="domain" description="MobA-like NTP transferase" evidence="8">
    <location>
        <begin position="16"/>
        <end position="154"/>
    </location>
</feature>
<keyword evidence="4" id="KW-0547">Nucleotide-binding</keyword>
<evidence type="ECO:0000259" key="8">
    <source>
        <dbReference type="Pfam" id="PF12804"/>
    </source>
</evidence>
<keyword evidence="6" id="KW-0342">GTP-binding</keyword>
<dbReference type="GO" id="GO:0016779">
    <property type="term" value="F:nucleotidyltransferase activity"/>
    <property type="evidence" value="ECO:0007669"/>
    <property type="project" value="UniProtKB-KW"/>
</dbReference>
<organism evidence="9 10">
    <name type="scientific">Pseudobutyrivibrio ruminis</name>
    <dbReference type="NCBI Taxonomy" id="46206"/>
    <lineage>
        <taxon>Bacteria</taxon>
        <taxon>Bacillati</taxon>
        <taxon>Bacillota</taxon>
        <taxon>Clostridia</taxon>
        <taxon>Lachnospirales</taxon>
        <taxon>Lachnospiraceae</taxon>
        <taxon>Pseudobutyrivibrio</taxon>
    </lineage>
</organism>
<dbReference type="CDD" id="cd02503">
    <property type="entry name" value="MobA"/>
    <property type="match status" value="1"/>
</dbReference>
<proteinExistence type="predicted"/>
<dbReference type="InterPro" id="IPR025877">
    <property type="entry name" value="MobA-like_NTP_Trfase"/>
</dbReference>
<dbReference type="SUPFAM" id="SSF53448">
    <property type="entry name" value="Nucleotide-diphospho-sugar transferases"/>
    <property type="match status" value="1"/>
</dbReference>
<gene>
    <name evidence="9" type="ORF">E7272_12520</name>
</gene>
<dbReference type="GO" id="GO:0005525">
    <property type="term" value="F:GTP binding"/>
    <property type="evidence" value="ECO:0007669"/>
    <property type="project" value="UniProtKB-KW"/>
</dbReference>
<evidence type="ECO:0000256" key="5">
    <source>
        <dbReference type="ARBA" id="ARBA00022842"/>
    </source>
</evidence>
<dbReference type="AlphaFoldDB" id="A0A927UBB5"/>
<evidence type="ECO:0000256" key="1">
    <source>
        <dbReference type="ARBA" id="ARBA00022490"/>
    </source>
</evidence>
<evidence type="ECO:0000313" key="9">
    <source>
        <dbReference type="EMBL" id="MBE5920647.1"/>
    </source>
</evidence>
<dbReference type="Pfam" id="PF12804">
    <property type="entry name" value="NTP_transf_3"/>
    <property type="match status" value="1"/>
</dbReference>
<name>A0A927UBB5_9FIRM</name>
<dbReference type="PANTHER" id="PTHR19136:SF81">
    <property type="entry name" value="MOLYBDENUM COFACTOR GUANYLYLTRANSFERASE"/>
    <property type="match status" value="1"/>
</dbReference>
<dbReference type="InterPro" id="IPR013482">
    <property type="entry name" value="Molybde_CF_guanTrfase"/>
</dbReference>
<sequence>MYLFKPTEDYMNKTLVILCGGDSSRMGTKKALLPFEDKTMVEYIYDKFSPFFDKVYLSVNERGDLAHLGLNAQEIPDISRNAGPFGAILSCLTMISGDRAFFMSVDTPFLDPRTAVLLYEQSYNYDITTFNFAGDQLDSICGVYNKRCIGSLFKCIFFKNTTRNYLQDRCYTNIISTDEIASVSKISMEQQFYKVNDRRSYYYAVFSILKHNFVC</sequence>
<evidence type="ECO:0000256" key="4">
    <source>
        <dbReference type="ARBA" id="ARBA00022741"/>
    </source>
</evidence>
<evidence type="ECO:0000256" key="2">
    <source>
        <dbReference type="ARBA" id="ARBA00022679"/>
    </source>
</evidence>
<evidence type="ECO:0000313" key="10">
    <source>
        <dbReference type="Proteomes" id="UP000766246"/>
    </source>
</evidence>
<evidence type="ECO:0000256" key="3">
    <source>
        <dbReference type="ARBA" id="ARBA00022723"/>
    </source>
</evidence>
<dbReference type="GO" id="GO:0006777">
    <property type="term" value="P:Mo-molybdopterin cofactor biosynthetic process"/>
    <property type="evidence" value="ECO:0007669"/>
    <property type="project" value="UniProtKB-KW"/>
</dbReference>
<dbReference type="EMBL" id="SVER01000042">
    <property type="protein sequence ID" value="MBE5920647.1"/>
    <property type="molecule type" value="Genomic_DNA"/>
</dbReference>
<dbReference type="InterPro" id="IPR029044">
    <property type="entry name" value="Nucleotide-diphossugar_trans"/>
</dbReference>
<keyword evidence="1" id="KW-0963">Cytoplasm</keyword>
<keyword evidence="5" id="KW-0460">Magnesium</keyword>
<keyword evidence="7" id="KW-0501">Molybdenum cofactor biosynthesis</keyword>